<sequence>MAPSRPPPSNLPPCIRRPPPPSASAAASAASVCQAQPIHHLAAIPSHPHLNPPSPHLISPQPRKESTHGQKTHEHTHSIECHPPPPGLALPQPTQTSLASCLLALPPASPVTMPVPVPTVPESRTTPHPPCRVPGRPQPAGHARRGRGGARVSCDLAGWLACLLSLPLHLHYPRRRHPISPSRRLRAVLRAPHSTSAFTLPRGFALALLRLWPCSGPALALLSARSALPPSTSISSKNDNASQVRSDVSNDLVATRQRLRSSATHLVVGQVIHPVPSSPIPPQGKEPRNCDSWRCAPTPPLLRPPAFLLTCFTPLPQPMPFSWPLRHPPYYTAMTASGYSQHNVDPMSGESPASSSSYRSAISRSHSSRPVQSMARLPFHLQHSSNSPHAFSHISFSAIEPPSPRPSTHGRRFPVPSPAEVKTPPLAVAGRLSPSHVPDHSPPNCQPSLTPTNAARHAAETRLKLPSELGGRYR</sequence>
<evidence type="ECO:0000313" key="2">
    <source>
        <dbReference type="EMBL" id="OAQ75922.1"/>
    </source>
</evidence>
<comment type="caution">
    <text evidence="2">The sequence shown here is derived from an EMBL/GenBank/DDBJ whole genome shotgun (WGS) entry which is preliminary data.</text>
</comment>
<feature type="compositionally biased region" description="Low complexity" evidence="1">
    <location>
        <begin position="348"/>
        <end position="369"/>
    </location>
</feature>
<evidence type="ECO:0000313" key="3">
    <source>
        <dbReference type="EMBL" id="OAQ80680.1"/>
    </source>
</evidence>
<evidence type="ECO:0000313" key="4">
    <source>
        <dbReference type="Proteomes" id="UP000078340"/>
    </source>
</evidence>
<evidence type="ECO:0000256" key="1">
    <source>
        <dbReference type="SAM" id="MobiDB-lite"/>
    </source>
</evidence>
<proteinExistence type="predicted"/>
<accession>A0A179GDP5</accession>
<dbReference type="EMBL" id="LSBH01000004">
    <property type="protein sequence ID" value="OAQ80680.1"/>
    <property type="molecule type" value="Genomic_DNA"/>
</dbReference>
<feature type="region of interest" description="Disordered" evidence="1">
    <location>
        <begin position="121"/>
        <end position="146"/>
    </location>
</feature>
<dbReference type="AlphaFoldDB" id="A0A179GDP5"/>
<reference evidence="2 4" key="1">
    <citation type="submission" date="2016-02" db="EMBL/GenBank/DDBJ databases">
        <title>Biosynthesis of antibiotic leucinostatins and their inhibition on Phytophthora in bio-control Purpureocillium lilacinum.</title>
        <authorList>
            <person name="Wang G."/>
            <person name="Liu Z."/>
            <person name="Lin R."/>
            <person name="Li E."/>
            <person name="Mao Z."/>
            <person name="Ling J."/>
            <person name="Yin W."/>
            <person name="Xie B."/>
        </authorList>
    </citation>
    <scope>NUCLEOTIDE SEQUENCE [LARGE SCALE GENOMIC DNA]</scope>
    <source>
        <strain evidence="3">PLBJ-1</strain>
        <strain evidence="2">PLFJ-1</strain>
    </source>
</reference>
<dbReference type="EMBL" id="LSBI01000015">
    <property type="protein sequence ID" value="OAQ75922.1"/>
    <property type="molecule type" value="Genomic_DNA"/>
</dbReference>
<dbReference type="Proteomes" id="UP000078340">
    <property type="component" value="Unassembled WGS sequence"/>
</dbReference>
<feature type="region of interest" description="Disordered" evidence="1">
    <location>
        <begin position="396"/>
        <end position="474"/>
    </location>
</feature>
<gene>
    <name evidence="3" type="ORF">VFPBJ_06265</name>
    <name evidence="2" type="ORF">VFPFJ_10686</name>
</gene>
<feature type="region of interest" description="Disordered" evidence="1">
    <location>
        <begin position="342"/>
        <end position="371"/>
    </location>
</feature>
<feature type="region of interest" description="Disordered" evidence="1">
    <location>
        <begin position="1"/>
        <end position="31"/>
    </location>
</feature>
<dbReference type="Proteomes" id="UP000078240">
    <property type="component" value="Unassembled WGS sequence"/>
</dbReference>
<feature type="compositionally biased region" description="Basic and acidic residues" evidence="1">
    <location>
        <begin position="62"/>
        <end position="80"/>
    </location>
</feature>
<organism evidence="2 4">
    <name type="scientific">Purpureocillium lilacinum</name>
    <name type="common">Paecilomyces lilacinus</name>
    <dbReference type="NCBI Taxonomy" id="33203"/>
    <lineage>
        <taxon>Eukaryota</taxon>
        <taxon>Fungi</taxon>
        <taxon>Dikarya</taxon>
        <taxon>Ascomycota</taxon>
        <taxon>Pezizomycotina</taxon>
        <taxon>Sordariomycetes</taxon>
        <taxon>Hypocreomycetidae</taxon>
        <taxon>Hypocreales</taxon>
        <taxon>Ophiocordycipitaceae</taxon>
        <taxon>Purpureocillium</taxon>
    </lineage>
</organism>
<name>A0A179GDP5_PURLI</name>
<feature type="region of interest" description="Disordered" evidence="1">
    <location>
        <begin position="44"/>
        <end position="93"/>
    </location>
</feature>
<feature type="compositionally biased region" description="Pro residues" evidence="1">
    <location>
        <begin position="1"/>
        <end position="22"/>
    </location>
</feature>
<protein>
    <submittedName>
        <fullName evidence="2">Uncharacterized protein</fullName>
    </submittedName>
</protein>